<evidence type="ECO:0000313" key="1">
    <source>
        <dbReference type="EMBL" id="EBO7627148.1"/>
    </source>
</evidence>
<protein>
    <submittedName>
        <fullName evidence="1">Uncharacterized protein</fullName>
    </submittedName>
</protein>
<accession>A0A5U6YMV8</accession>
<reference evidence="1" key="1">
    <citation type="submission" date="2018-08" db="EMBL/GenBank/DDBJ databases">
        <authorList>
            <consortium name="PulseNet: The National Subtyping Network for Foodborne Disease Surveillance"/>
            <person name="Tarr C.L."/>
            <person name="Trees E."/>
            <person name="Katz L.S."/>
            <person name="Carleton-Romer H.A."/>
            <person name="Stroika S."/>
            <person name="Kucerova Z."/>
            <person name="Roache K.F."/>
            <person name="Sabol A.L."/>
            <person name="Besser J."/>
            <person name="Gerner-Smidt P."/>
        </authorList>
    </citation>
    <scope>NUCLEOTIDE SEQUENCE</scope>
    <source>
        <strain evidence="1">PNUSAS050389</strain>
    </source>
</reference>
<dbReference type="EMBL" id="AAGJNX010000001">
    <property type="protein sequence ID" value="EBO7627148.1"/>
    <property type="molecule type" value="Genomic_DNA"/>
</dbReference>
<gene>
    <name evidence="1" type="ORF">D1V22_01175</name>
</gene>
<organism evidence="1">
    <name type="scientific">Salmonella enterica</name>
    <name type="common">Salmonella choleraesuis</name>
    <dbReference type="NCBI Taxonomy" id="28901"/>
    <lineage>
        <taxon>Bacteria</taxon>
        <taxon>Pseudomonadati</taxon>
        <taxon>Pseudomonadota</taxon>
        <taxon>Gammaproteobacteria</taxon>
        <taxon>Enterobacterales</taxon>
        <taxon>Enterobacteriaceae</taxon>
        <taxon>Salmonella</taxon>
    </lineage>
</organism>
<dbReference type="AlphaFoldDB" id="A0A5U6YMV8"/>
<name>A0A5U6YMV8_SALER</name>
<sequence>MKFYLSKVQLLHIGMPGDYEPEAGTPNVRVTVYGEHEESITHHMFIKDAKNRTLVDIEKEVNQYLNGLYSASAK</sequence>
<comment type="caution">
    <text evidence="1">The sequence shown here is derived from an EMBL/GenBank/DDBJ whole genome shotgun (WGS) entry which is preliminary data.</text>
</comment>
<proteinExistence type="predicted"/>